<dbReference type="Pfam" id="PF00078">
    <property type="entry name" value="RVT_1"/>
    <property type="match status" value="1"/>
</dbReference>
<keyword evidence="3" id="KW-1185">Reference proteome</keyword>
<organism evidence="2 3">
    <name type="scientific">Trifolium medium</name>
    <dbReference type="NCBI Taxonomy" id="97028"/>
    <lineage>
        <taxon>Eukaryota</taxon>
        <taxon>Viridiplantae</taxon>
        <taxon>Streptophyta</taxon>
        <taxon>Embryophyta</taxon>
        <taxon>Tracheophyta</taxon>
        <taxon>Spermatophyta</taxon>
        <taxon>Magnoliopsida</taxon>
        <taxon>eudicotyledons</taxon>
        <taxon>Gunneridae</taxon>
        <taxon>Pentapetalae</taxon>
        <taxon>rosids</taxon>
        <taxon>fabids</taxon>
        <taxon>Fabales</taxon>
        <taxon>Fabaceae</taxon>
        <taxon>Papilionoideae</taxon>
        <taxon>50 kb inversion clade</taxon>
        <taxon>NPAAA clade</taxon>
        <taxon>Hologalegina</taxon>
        <taxon>IRL clade</taxon>
        <taxon>Trifolieae</taxon>
        <taxon>Trifolium</taxon>
    </lineage>
</organism>
<evidence type="ECO:0000313" key="2">
    <source>
        <dbReference type="EMBL" id="MCH82363.1"/>
    </source>
</evidence>
<keyword evidence="2" id="KW-0548">Nucleotidyltransferase</keyword>
<dbReference type="InterPro" id="IPR000477">
    <property type="entry name" value="RT_dom"/>
</dbReference>
<evidence type="ECO:0000259" key="1">
    <source>
        <dbReference type="PROSITE" id="PS50878"/>
    </source>
</evidence>
<keyword evidence="2" id="KW-0695">RNA-directed DNA polymerase</keyword>
<feature type="domain" description="Reverse transcriptase" evidence="1">
    <location>
        <begin position="1"/>
        <end position="223"/>
    </location>
</feature>
<sequence>MHSLIASNQSAFIKGRNLVDGVVVVNEVVDSAKKLGKECLIFKVDFEKAYDSVDWGFLEYMLRRFGFCEVWIGWMKACVFGGNLLVLVNGSPTGEINIQRGLKQGDPLAPFLFLLVAEGFGGSMRRAGELNLFKGFSICREGPTISHLQYADDTLCIGEASVDNLWTMKALLRGFELASGLKVNFWKSCLIGINVGDSFMDMACTFLNCIRGGLPFKYLGLPVGANPRRLSTWVPLLEKIRKKLNNWGNKHISLGGRVVLINSVLNSIPIFYLSYMKMSVQVIKKVTRIQREFLWGGVNGGKKLSWIKWKVVCQEKKNGVLENWLAEAIERRLGNGMQIRFWIDLWLGDTPLCAKFPRLFSISLQKHACVREMIVETEADPCFWNFQWRRTLFQWEEETVSQLMVLLDRVTLSNEADLWRWLLDPEGCFSVKSAFALLSRELVVGPMLSPFELKIFIRFGKVWHHPRCGNCDAA</sequence>
<dbReference type="CDD" id="cd01650">
    <property type="entry name" value="RT_nLTR_like"/>
    <property type="match status" value="1"/>
</dbReference>
<keyword evidence="2" id="KW-0808">Transferase</keyword>
<dbReference type="Proteomes" id="UP000265520">
    <property type="component" value="Unassembled WGS sequence"/>
</dbReference>
<dbReference type="PANTHER" id="PTHR33116:SF78">
    <property type="entry name" value="OS12G0587133 PROTEIN"/>
    <property type="match status" value="1"/>
</dbReference>
<reference evidence="2 3" key="1">
    <citation type="journal article" date="2018" name="Front. Plant Sci.">
        <title>Red Clover (Trifolium pratense) and Zigzag Clover (T. medium) - A Picture of Genomic Similarities and Differences.</title>
        <authorList>
            <person name="Dluhosova J."/>
            <person name="Istvanek J."/>
            <person name="Nedelnik J."/>
            <person name="Repkova J."/>
        </authorList>
    </citation>
    <scope>NUCLEOTIDE SEQUENCE [LARGE SCALE GENOMIC DNA]</scope>
    <source>
        <strain evidence="3">cv. 10/8</strain>
        <tissue evidence="2">Leaf</tissue>
    </source>
</reference>
<dbReference type="GO" id="GO:0003964">
    <property type="term" value="F:RNA-directed DNA polymerase activity"/>
    <property type="evidence" value="ECO:0007669"/>
    <property type="project" value="UniProtKB-KW"/>
</dbReference>
<gene>
    <name evidence="2" type="ORF">A2U01_0003166</name>
</gene>
<accession>A0A392M5J9</accession>
<comment type="caution">
    <text evidence="2">The sequence shown here is derived from an EMBL/GenBank/DDBJ whole genome shotgun (WGS) entry which is preliminary data.</text>
</comment>
<evidence type="ECO:0000313" key="3">
    <source>
        <dbReference type="Proteomes" id="UP000265520"/>
    </source>
</evidence>
<dbReference type="PROSITE" id="PS50878">
    <property type="entry name" value="RT_POL"/>
    <property type="match status" value="1"/>
</dbReference>
<dbReference type="PANTHER" id="PTHR33116">
    <property type="entry name" value="REVERSE TRANSCRIPTASE ZINC-BINDING DOMAIN-CONTAINING PROTEIN-RELATED-RELATED"/>
    <property type="match status" value="1"/>
</dbReference>
<protein>
    <submittedName>
        <fullName evidence="2">LINE-1 reverse transcriptase like</fullName>
    </submittedName>
</protein>
<dbReference type="EMBL" id="LXQA010003578">
    <property type="protein sequence ID" value="MCH82363.1"/>
    <property type="molecule type" value="Genomic_DNA"/>
</dbReference>
<proteinExistence type="predicted"/>
<name>A0A392M5J9_9FABA</name>
<dbReference type="AlphaFoldDB" id="A0A392M5J9"/>